<comment type="subcellular location">
    <subcellularLocation>
        <location evidence="4">Cytoplasm</location>
    </subcellularLocation>
    <subcellularLocation>
        <location evidence="4">Nucleus</location>
    </subcellularLocation>
</comment>
<dbReference type="InterPro" id="IPR050115">
    <property type="entry name" value="Proteasome_alpha"/>
</dbReference>
<dbReference type="OrthoDB" id="3145928at2759"/>
<comment type="subunit">
    <text evidence="4">The 26S proteasome consists of a 20S proteasome core and two 19S regulatory subunits.</text>
</comment>
<evidence type="ECO:0000259" key="5">
    <source>
        <dbReference type="PROSITE" id="PS00388"/>
    </source>
</evidence>
<dbReference type="CDD" id="cd03755">
    <property type="entry name" value="proteasome_alpha_type_7"/>
    <property type="match status" value="1"/>
</dbReference>
<evidence type="ECO:0000256" key="4">
    <source>
        <dbReference type="RuleBase" id="RU000551"/>
    </source>
</evidence>
<dbReference type="Proteomes" id="UP000011087">
    <property type="component" value="Unassembled WGS sequence"/>
</dbReference>
<dbReference type="Gene3D" id="3.60.20.10">
    <property type="entry name" value="Glutamine Phosphoribosylpyrophosphate, subunit 1, domain 1"/>
    <property type="match status" value="1"/>
</dbReference>
<comment type="similarity">
    <text evidence="3 4">Belongs to the peptidase T1A family.</text>
</comment>
<protein>
    <recommendedName>
        <fullName evidence="4">Proteasome subunit alpha type</fullName>
    </recommendedName>
</protein>
<evidence type="ECO:0000256" key="1">
    <source>
        <dbReference type="ARBA" id="ARBA00022490"/>
    </source>
</evidence>
<organism evidence="6">
    <name type="scientific">Guillardia theta (strain CCMP2712)</name>
    <name type="common">Cryptophyte</name>
    <dbReference type="NCBI Taxonomy" id="905079"/>
    <lineage>
        <taxon>Eukaryota</taxon>
        <taxon>Cryptophyceae</taxon>
        <taxon>Pyrenomonadales</taxon>
        <taxon>Geminigeraceae</taxon>
        <taxon>Guillardia</taxon>
    </lineage>
</organism>
<dbReference type="Pfam" id="PF10584">
    <property type="entry name" value="Proteasome_A_N"/>
    <property type="match status" value="1"/>
</dbReference>
<dbReference type="GO" id="GO:0006511">
    <property type="term" value="P:ubiquitin-dependent protein catabolic process"/>
    <property type="evidence" value="ECO:0007669"/>
    <property type="project" value="InterPro"/>
</dbReference>
<evidence type="ECO:0000256" key="3">
    <source>
        <dbReference type="PROSITE-ProRule" id="PRU00808"/>
    </source>
</evidence>
<dbReference type="Pfam" id="PF00227">
    <property type="entry name" value="Proteasome"/>
    <property type="match status" value="1"/>
</dbReference>
<dbReference type="FunFam" id="3.60.20.10:FF:000004">
    <property type="entry name" value="Proteasome subunit alpha type-4"/>
    <property type="match status" value="1"/>
</dbReference>
<dbReference type="PROSITE" id="PS00388">
    <property type="entry name" value="PROTEASOME_ALPHA_1"/>
    <property type="match status" value="1"/>
</dbReference>
<dbReference type="EnsemblProtists" id="EKX48514">
    <property type="protein sequence ID" value="EKX48514"/>
    <property type="gene ID" value="GUITHDRAFT_136636"/>
</dbReference>
<dbReference type="RefSeq" id="XP_005835494.1">
    <property type="nucleotide sequence ID" value="XM_005835437.1"/>
</dbReference>
<evidence type="ECO:0000256" key="2">
    <source>
        <dbReference type="ARBA" id="ARBA00022942"/>
    </source>
</evidence>
<keyword evidence="8" id="KW-1185">Reference proteome</keyword>
<name>L1JK36_GUITC</name>
<dbReference type="HOGENOM" id="CLU_035750_4_0_1"/>
<sequence>MSSRYDRAITVFSPDGHLFQVEYALEAVRRGTTAVAVKGDNIIVVGVEKKSTAKLQEPRTVRKIHVLDDHVCLAFAGLTADARVLVNRTRVECQSFKLTMEDPVSVAYITRYLAGIQQKYTQSGGMRPFGISTLICGYDRNGLSLYQTEPSGTFYAWKANAIGKNSKTVREYLEKNYTDELAASDEECKKLAVKALLEVVESGGRNIEIATMRMNEPLKIWSDEEVDAFVSSIEAEKAAQAATSGGAPAASS</sequence>
<reference evidence="7" key="3">
    <citation type="submission" date="2016-03" db="UniProtKB">
        <authorList>
            <consortium name="EnsemblProtists"/>
        </authorList>
    </citation>
    <scope>IDENTIFICATION</scope>
</reference>
<reference evidence="6 8" key="1">
    <citation type="journal article" date="2012" name="Nature">
        <title>Algal genomes reveal evolutionary mosaicism and the fate of nucleomorphs.</title>
        <authorList>
            <consortium name="DOE Joint Genome Institute"/>
            <person name="Curtis B.A."/>
            <person name="Tanifuji G."/>
            <person name="Burki F."/>
            <person name="Gruber A."/>
            <person name="Irimia M."/>
            <person name="Maruyama S."/>
            <person name="Arias M.C."/>
            <person name="Ball S.G."/>
            <person name="Gile G.H."/>
            <person name="Hirakawa Y."/>
            <person name="Hopkins J.F."/>
            <person name="Kuo A."/>
            <person name="Rensing S.A."/>
            <person name="Schmutz J."/>
            <person name="Symeonidi A."/>
            <person name="Elias M."/>
            <person name="Eveleigh R.J."/>
            <person name="Herman E.K."/>
            <person name="Klute M.J."/>
            <person name="Nakayama T."/>
            <person name="Obornik M."/>
            <person name="Reyes-Prieto A."/>
            <person name="Armbrust E.V."/>
            <person name="Aves S.J."/>
            <person name="Beiko R.G."/>
            <person name="Coutinho P."/>
            <person name="Dacks J.B."/>
            <person name="Durnford D.G."/>
            <person name="Fast N.M."/>
            <person name="Green B.R."/>
            <person name="Grisdale C.J."/>
            <person name="Hempel F."/>
            <person name="Henrissat B."/>
            <person name="Hoppner M.P."/>
            <person name="Ishida K."/>
            <person name="Kim E."/>
            <person name="Koreny L."/>
            <person name="Kroth P.G."/>
            <person name="Liu Y."/>
            <person name="Malik S.B."/>
            <person name="Maier U.G."/>
            <person name="McRose D."/>
            <person name="Mock T."/>
            <person name="Neilson J.A."/>
            <person name="Onodera N.T."/>
            <person name="Poole A.M."/>
            <person name="Pritham E.J."/>
            <person name="Richards T.A."/>
            <person name="Rocap G."/>
            <person name="Roy S.W."/>
            <person name="Sarai C."/>
            <person name="Schaack S."/>
            <person name="Shirato S."/>
            <person name="Slamovits C.H."/>
            <person name="Spencer D.F."/>
            <person name="Suzuki S."/>
            <person name="Worden A.Z."/>
            <person name="Zauner S."/>
            <person name="Barry K."/>
            <person name="Bell C."/>
            <person name="Bharti A.K."/>
            <person name="Crow J.A."/>
            <person name="Grimwood J."/>
            <person name="Kramer R."/>
            <person name="Lindquist E."/>
            <person name="Lucas S."/>
            <person name="Salamov A."/>
            <person name="McFadden G.I."/>
            <person name="Lane C.E."/>
            <person name="Keeling P.J."/>
            <person name="Gray M.W."/>
            <person name="Grigoriev I.V."/>
            <person name="Archibald J.M."/>
        </authorList>
    </citation>
    <scope>NUCLEOTIDE SEQUENCE</scope>
    <source>
        <strain evidence="6 8">CCMP2712</strain>
    </source>
</reference>
<gene>
    <name evidence="6" type="ORF">GUITHDRAFT_136636</name>
</gene>
<proteinExistence type="inferred from homology"/>
<dbReference type="GeneID" id="17305244"/>
<dbReference type="SMART" id="SM00948">
    <property type="entry name" value="Proteasome_A_N"/>
    <property type="match status" value="1"/>
</dbReference>
<dbReference type="STRING" id="905079.L1JK36"/>
<dbReference type="NCBIfam" id="NF003075">
    <property type="entry name" value="PRK03996.1"/>
    <property type="match status" value="1"/>
</dbReference>
<dbReference type="PANTHER" id="PTHR11599">
    <property type="entry name" value="PROTEASOME SUBUNIT ALPHA/BETA"/>
    <property type="match status" value="1"/>
</dbReference>
<feature type="domain" description="Proteasome alpha-type subunits" evidence="5">
    <location>
        <begin position="5"/>
        <end position="27"/>
    </location>
</feature>
<dbReference type="EMBL" id="JH992985">
    <property type="protein sequence ID" value="EKX48514.1"/>
    <property type="molecule type" value="Genomic_DNA"/>
</dbReference>
<accession>L1JK36</accession>
<reference evidence="8" key="2">
    <citation type="submission" date="2012-11" db="EMBL/GenBank/DDBJ databases">
        <authorList>
            <person name="Kuo A."/>
            <person name="Curtis B.A."/>
            <person name="Tanifuji G."/>
            <person name="Burki F."/>
            <person name="Gruber A."/>
            <person name="Irimia M."/>
            <person name="Maruyama S."/>
            <person name="Arias M.C."/>
            <person name="Ball S.G."/>
            <person name="Gile G.H."/>
            <person name="Hirakawa Y."/>
            <person name="Hopkins J.F."/>
            <person name="Rensing S.A."/>
            <person name="Schmutz J."/>
            <person name="Symeonidi A."/>
            <person name="Elias M."/>
            <person name="Eveleigh R.J."/>
            <person name="Herman E.K."/>
            <person name="Klute M.J."/>
            <person name="Nakayama T."/>
            <person name="Obornik M."/>
            <person name="Reyes-Prieto A."/>
            <person name="Armbrust E.V."/>
            <person name="Aves S.J."/>
            <person name="Beiko R.G."/>
            <person name="Coutinho P."/>
            <person name="Dacks J.B."/>
            <person name="Durnford D.G."/>
            <person name="Fast N.M."/>
            <person name="Green B.R."/>
            <person name="Grisdale C."/>
            <person name="Hempe F."/>
            <person name="Henrissat B."/>
            <person name="Hoppner M.P."/>
            <person name="Ishida K.-I."/>
            <person name="Kim E."/>
            <person name="Koreny L."/>
            <person name="Kroth P.G."/>
            <person name="Liu Y."/>
            <person name="Malik S.-B."/>
            <person name="Maier U.G."/>
            <person name="McRose D."/>
            <person name="Mock T."/>
            <person name="Neilson J.A."/>
            <person name="Onodera N.T."/>
            <person name="Poole A.M."/>
            <person name="Pritham E.J."/>
            <person name="Richards T.A."/>
            <person name="Rocap G."/>
            <person name="Roy S.W."/>
            <person name="Sarai C."/>
            <person name="Schaack S."/>
            <person name="Shirato S."/>
            <person name="Slamovits C.H."/>
            <person name="Spencer D.F."/>
            <person name="Suzuki S."/>
            <person name="Worden A.Z."/>
            <person name="Zauner S."/>
            <person name="Barry K."/>
            <person name="Bell C."/>
            <person name="Bharti A.K."/>
            <person name="Crow J.A."/>
            <person name="Grimwood J."/>
            <person name="Kramer R."/>
            <person name="Lindquist E."/>
            <person name="Lucas S."/>
            <person name="Salamov A."/>
            <person name="McFadden G.I."/>
            <person name="Lane C.E."/>
            <person name="Keeling P.J."/>
            <person name="Gray M.W."/>
            <person name="Grigoriev I.V."/>
            <person name="Archibald J.M."/>
        </authorList>
    </citation>
    <scope>NUCLEOTIDE SEQUENCE</scope>
    <source>
        <strain evidence="8">CCMP2712</strain>
    </source>
</reference>
<dbReference type="InterPro" id="IPR023332">
    <property type="entry name" value="Proteasome_alpha-type"/>
</dbReference>
<dbReference type="InterPro" id="IPR000426">
    <property type="entry name" value="Proteasome_asu_N"/>
</dbReference>
<dbReference type="GO" id="GO:0005737">
    <property type="term" value="C:cytoplasm"/>
    <property type="evidence" value="ECO:0007669"/>
    <property type="project" value="UniProtKB-SubCell"/>
</dbReference>
<dbReference type="SUPFAM" id="SSF56235">
    <property type="entry name" value="N-terminal nucleophile aminohydrolases (Ntn hydrolases)"/>
    <property type="match status" value="1"/>
</dbReference>
<dbReference type="eggNOG" id="KOG0183">
    <property type="taxonomic scope" value="Eukaryota"/>
</dbReference>
<dbReference type="PROSITE" id="PS51475">
    <property type="entry name" value="PROTEASOME_ALPHA_2"/>
    <property type="match status" value="1"/>
</dbReference>
<dbReference type="InterPro" id="IPR029055">
    <property type="entry name" value="Ntn_hydrolases_N"/>
</dbReference>
<dbReference type="KEGG" id="gtt:GUITHDRAFT_136636"/>
<keyword evidence="2 3" id="KW-0647">Proteasome</keyword>
<dbReference type="PaxDb" id="55529-EKX48514"/>
<dbReference type="OMA" id="ICMLDHH"/>
<evidence type="ECO:0000313" key="8">
    <source>
        <dbReference type="Proteomes" id="UP000011087"/>
    </source>
</evidence>
<dbReference type="AlphaFoldDB" id="L1JK36"/>
<dbReference type="GO" id="GO:0005634">
    <property type="term" value="C:nucleus"/>
    <property type="evidence" value="ECO:0007669"/>
    <property type="project" value="UniProtKB-SubCell"/>
</dbReference>
<keyword evidence="4" id="KW-0539">Nucleus</keyword>
<evidence type="ECO:0000313" key="6">
    <source>
        <dbReference type="EMBL" id="EKX48514.1"/>
    </source>
</evidence>
<keyword evidence="1 4" id="KW-0963">Cytoplasm</keyword>
<dbReference type="InterPro" id="IPR001353">
    <property type="entry name" value="Proteasome_sua/b"/>
</dbReference>
<evidence type="ECO:0000313" key="7">
    <source>
        <dbReference type="EnsemblProtists" id="EKX48514"/>
    </source>
</evidence>
<dbReference type="GO" id="GO:0019773">
    <property type="term" value="C:proteasome core complex, alpha-subunit complex"/>
    <property type="evidence" value="ECO:0007669"/>
    <property type="project" value="UniProtKB-UniRule"/>
</dbReference>